<proteinExistence type="predicted"/>
<keyword evidence="7" id="KW-1185">Reference proteome</keyword>
<reference evidence="6 7" key="2">
    <citation type="journal article" date="2002" name="Nucleic Acids Res.">
        <title>Genome sequence of Oceanobacillus iheyensis isolated from the Iheya Ridge and its unexpected adaptive capabilities to extreme environments.</title>
        <authorList>
            <person name="Takami H."/>
            <person name="Takaki Y."/>
            <person name="Uchiyama I."/>
        </authorList>
    </citation>
    <scope>NUCLEOTIDE SEQUENCE [LARGE SCALE GENOMIC DNA]</scope>
    <source>
        <strain evidence="7">DSM 14371 / CIP 107618 / JCM 11309 / KCTC 3954 / HTE831</strain>
    </source>
</reference>
<evidence type="ECO:0000256" key="2">
    <source>
        <dbReference type="ARBA" id="ARBA00022692"/>
    </source>
</evidence>
<reference evidence="6 7" key="1">
    <citation type="journal article" date="2001" name="FEMS Microbiol. Lett.">
        <title>Oceanobacillus iheyensis gen. nov., sp. nov., a deep-sea extremely halotolerant and alkaliphilic species isolated from a depth of 1050 m on the Iheya Ridge.</title>
        <authorList>
            <person name="Lu J."/>
            <person name="Nogi Y."/>
            <person name="Takami H."/>
        </authorList>
    </citation>
    <scope>NUCLEOTIDE SEQUENCE [LARGE SCALE GENOMIC DNA]</scope>
    <source>
        <strain evidence="7">DSM 14371 / CIP 107618 / JCM 11309 / KCTC 3954 / HTE831</strain>
    </source>
</reference>
<accession>Q8EPH9</accession>
<dbReference type="eggNOG" id="COG1286">
    <property type="taxonomic scope" value="Bacteria"/>
</dbReference>
<name>Q8EPH9_OCEIH</name>
<dbReference type="KEGG" id="oih:OB2126"/>
<feature type="transmembrane region" description="Helical" evidence="5">
    <location>
        <begin position="77"/>
        <end position="105"/>
    </location>
</feature>
<sequence>MLDILLFLLLIFGFLMGLKRGFILQLLHLTGFIVAFVLAVMYYKPLGEQLALFIPYPELSSDSSWANFLQSLPLEGAFYNAIAFALIFIAVRVILQIIASMLDFVASIPIISSINKLLGAVLGFVEIYLLSFILLFILALTPLGGVQEAIQQSSIALFMIEKTPYFSEKIMELWFSIGN</sequence>
<protein>
    <submittedName>
        <fullName evidence="6">Hypothetical conserved protein</fullName>
    </submittedName>
</protein>
<dbReference type="RefSeq" id="WP_011066520.1">
    <property type="nucleotide sequence ID" value="NC_004193.1"/>
</dbReference>
<evidence type="ECO:0000256" key="4">
    <source>
        <dbReference type="ARBA" id="ARBA00023136"/>
    </source>
</evidence>
<comment type="subcellular location">
    <subcellularLocation>
        <location evidence="1">Membrane</location>
        <topology evidence="1">Multi-pass membrane protein</topology>
    </subcellularLocation>
</comment>
<dbReference type="GO" id="GO:0016020">
    <property type="term" value="C:membrane"/>
    <property type="evidence" value="ECO:0007669"/>
    <property type="project" value="UniProtKB-SubCell"/>
</dbReference>
<keyword evidence="3 5" id="KW-1133">Transmembrane helix</keyword>
<dbReference type="EMBL" id="BA000028">
    <property type="protein sequence ID" value="BAC14082.1"/>
    <property type="molecule type" value="Genomic_DNA"/>
</dbReference>
<feature type="transmembrane region" description="Helical" evidence="5">
    <location>
        <begin position="21"/>
        <end position="43"/>
    </location>
</feature>
<evidence type="ECO:0000256" key="1">
    <source>
        <dbReference type="ARBA" id="ARBA00004141"/>
    </source>
</evidence>
<gene>
    <name evidence="6" type="ordered locus">OB2126</name>
</gene>
<dbReference type="PANTHER" id="PTHR37306">
    <property type="entry name" value="COLICIN V PRODUCTION PROTEIN"/>
    <property type="match status" value="1"/>
</dbReference>
<dbReference type="PANTHER" id="PTHR37306:SF1">
    <property type="entry name" value="COLICIN V PRODUCTION PROTEIN"/>
    <property type="match status" value="1"/>
</dbReference>
<keyword evidence="4 5" id="KW-0472">Membrane</keyword>
<evidence type="ECO:0000313" key="7">
    <source>
        <dbReference type="Proteomes" id="UP000000822"/>
    </source>
</evidence>
<dbReference type="GO" id="GO:0009403">
    <property type="term" value="P:toxin biosynthetic process"/>
    <property type="evidence" value="ECO:0007669"/>
    <property type="project" value="InterPro"/>
</dbReference>
<keyword evidence="2 5" id="KW-0812">Transmembrane</keyword>
<dbReference type="OrthoDB" id="1809613at2"/>
<dbReference type="HOGENOM" id="CLU_092720_3_0_9"/>
<evidence type="ECO:0000256" key="5">
    <source>
        <dbReference type="SAM" id="Phobius"/>
    </source>
</evidence>
<evidence type="ECO:0000256" key="3">
    <source>
        <dbReference type="ARBA" id="ARBA00022989"/>
    </source>
</evidence>
<dbReference type="PhylomeDB" id="Q8EPH9"/>
<dbReference type="Pfam" id="PF02674">
    <property type="entry name" value="Colicin_V"/>
    <property type="match status" value="1"/>
</dbReference>
<dbReference type="AlphaFoldDB" id="Q8EPH9"/>
<organism evidence="6 7">
    <name type="scientific">Oceanobacillus iheyensis (strain DSM 14371 / CIP 107618 / JCM 11309 / KCTC 3954 / HTE831)</name>
    <dbReference type="NCBI Taxonomy" id="221109"/>
    <lineage>
        <taxon>Bacteria</taxon>
        <taxon>Bacillati</taxon>
        <taxon>Bacillota</taxon>
        <taxon>Bacilli</taxon>
        <taxon>Bacillales</taxon>
        <taxon>Bacillaceae</taxon>
        <taxon>Oceanobacillus</taxon>
    </lineage>
</organism>
<evidence type="ECO:0000313" key="6">
    <source>
        <dbReference type="EMBL" id="BAC14082.1"/>
    </source>
</evidence>
<dbReference type="STRING" id="221109.gene:10734374"/>
<dbReference type="InterPro" id="IPR003825">
    <property type="entry name" value="Colicin-V_CvpA"/>
</dbReference>
<dbReference type="Proteomes" id="UP000000822">
    <property type="component" value="Chromosome"/>
</dbReference>
<feature type="transmembrane region" description="Helical" evidence="5">
    <location>
        <begin position="117"/>
        <end position="140"/>
    </location>
</feature>